<evidence type="ECO:0000256" key="9">
    <source>
        <dbReference type="ARBA" id="ARBA00022741"/>
    </source>
</evidence>
<comment type="catalytic activity">
    <reaction evidence="15 16">
        <text>tRNA(Met) + L-methionine + ATP = L-methionyl-tRNA(Met) + AMP + diphosphate</text>
        <dbReference type="Rhea" id="RHEA:13481"/>
        <dbReference type="Rhea" id="RHEA-COMP:9667"/>
        <dbReference type="Rhea" id="RHEA-COMP:9698"/>
        <dbReference type="ChEBI" id="CHEBI:30616"/>
        <dbReference type="ChEBI" id="CHEBI:33019"/>
        <dbReference type="ChEBI" id="CHEBI:57844"/>
        <dbReference type="ChEBI" id="CHEBI:78442"/>
        <dbReference type="ChEBI" id="CHEBI:78530"/>
        <dbReference type="ChEBI" id="CHEBI:456215"/>
        <dbReference type="EC" id="6.1.1.10"/>
    </reaction>
</comment>
<dbReference type="GO" id="GO:0006431">
    <property type="term" value="P:methionyl-tRNA aminoacylation"/>
    <property type="evidence" value="ECO:0007669"/>
    <property type="project" value="UniProtKB-UniRule"/>
</dbReference>
<evidence type="ECO:0000256" key="6">
    <source>
        <dbReference type="ARBA" id="ARBA00022555"/>
    </source>
</evidence>
<dbReference type="FunFam" id="2.40.50.140:FF:000042">
    <property type="entry name" value="Methionine--tRNA ligase"/>
    <property type="match status" value="1"/>
</dbReference>
<dbReference type="GO" id="GO:0004825">
    <property type="term" value="F:methionine-tRNA ligase activity"/>
    <property type="evidence" value="ECO:0007669"/>
    <property type="project" value="UniProtKB-UniRule"/>
</dbReference>
<dbReference type="FunFam" id="1.10.730.10:FF:000005">
    <property type="entry name" value="Methionine--tRNA ligase"/>
    <property type="match status" value="1"/>
</dbReference>
<dbReference type="InterPro" id="IPR015413">
    <property type="entry name" value="Methionyl/Leucyl_tRNA_Synth"/>
</dbReference>
<feature type="domain" description="TRNA-binding" evidence="17">
    <location>
        <begin position="579"/>
        <end position="681"/>
    </location>
</feature>
<dbReference type="GO" id="GO:0006426">
    <property type="term" value="P:glycyl-tRNA aminoacylation"/>
    <property type="evidence" value="ECO:0007669"/>
    <property type="project" value="InterPro"/>
</dbReference>
<organism evidence="18 19">
    <name type="scientific">Anaerobiospirillum thomasii</name>
    <dbReference type="NCBI Taxonomy" id="179995"/>
    <lineage>
        <taxon>Bacteria</taxon>
        <taxon>Pseudomonadati</taxon>
        <taxon>Pseudomonadota</taxon>
        <taxon>Gammaproteobacteria</taxon>
        <taxon>Aeromonadales</taxon>
        <taxon>Succinivibrionaceae</taxon>
        <taxon>Anaerobiospirillum</taxon>
    </lineage>
</organism>
<dbReference type="InterPro" id="IPR041872">
    <property type="entry name" value="Anticodon_Met"/>
</dbReference>
<sequence>MSQVRSMLVTSALPYANGPIHLGHMLEHIQSDIFVRYQRAVGHTVHYVCADDCHGTPVMIKASQMGITPEQLIEQIGIEHKADMDGFLINYDNYYKTHSPENKEFSQQIYKKLEEKGYIVTKTISQLYDPQKGMFLPDRFVKGTCPKCGAADQYGDNCEVCSATYAPTDLKDPYSTVSGATPVLKESLHYFFDLPKFNDFLHDYVKNSGALPVEMANKLEEWFSQGLKQWDISRDAPYFGFEIPGVKDKFFYVWLDAPIGYMASFKNYCDKANINFDEYFSLDSDKEMYHFIGKDILYFHSLFWPATLHGADLRLPTGIFVHGYVTVNGAKMSKSKGTFIKASTYLKHLKPECLRYYFASKMNNSTVDLDLSLDDFIAKVNSDIVGKVVNLASRTAGFITKRFDGVLASECYDKELKSKLASIKEEVKKGYDSRNYADAIRAIMSLADEANRFIDREAPWVIAKDESQNEKLHQVCTDGLNYFKALITYLSPVLPNVAADARAFLNNDLSFDCADEPLLNCSINKFKPLFTRIEKASIDAMVEEEKEALAKAAKAEPAKKEAKSDSAYEPLESEISIDDFAKIDLRVATILKAEQVEGAKKLLRLELDLGFETRQVFAGIKAAYENAEELVGRQVIVVANLKARQMKFGLSQGMVMAAGPGGTEVFLLGVDSGAKNGDRVH</sequence>
<evidence type="ECO:0000256" key="14">
    <source>
        <dbReference type="ARBA" id="ARBA00023146"/>
    </source>
</evidence>
<evidence type="ECO:0000313" key="18">
    <source>
        <dbReference type="EMBL" id="SPT70595.1"/>
    </source>
</evidence>
<feature type="short sequence motif" description="'KMSKS' region" evidence="16">
    <location>
        <begin position="331"/>
        <end position="335"/>
    </location>
</feature>
<dbReference type="PROSITE" id="PS50886">
    <property type="entry name" value="TRBD"/>
    <property type="match status" value="1"/>
</dbReference>
<evidence type="ECO:0000256" key="15">
    <source>
        <dbReference type="ARBA" id="ARBA00047364"/>
    </source>
</evidence>
<dbReference type="NCBIfam" id="NF001100">
    <property type="entry name" value="PRK00133.1"/>
    <property type="match status" value="1"/>
</dbReference>
<accession>A0A2X0V5Z1</accession>
<feature type="binding site" evidence="16">
    <location>
        <position position="334"/>
    </location>
    <ligand>
        <name>ATP</name>
        <dbReference type="ChEBI" id="CHEBI:30616"/>
    </ligand>
</feature>
<dbReference type="InterPro" id="IPR029038">
    <property type="entry name" value="MetRS_Zn"/>
</dbReference>
<dbReference type="Pfam" id="PF01588">
    <property type="entry name" value="tRNA_bind"/>
    <property type="match status" value="1"/>
</dbReference>
<dbReference type="FunFam" id="2.20.28.20:FF:000001">
    <property type="entry name" value="Methionine--tRNA ligase"/>
    <property type="match status" value="1"/>
</dbReference>
<evidence type="ECO:0000259" key="17">
    <source>
        <dbReference type="PROSITE" id="PS50886"/>
    </source>
</evidence>
<keyword evidence="8 16" id="KW-0479">Metal-binding</keyword>
<evidence type="ECO:0000256" key="10">
    <source>
        <dbReference type="ARBA" id="ARBA00022833"/>
    </source>
</evidence>
<evidence type="ECO:0000256" key="8">
    <source>
        <dbReference type="ARBA" id="ARBA00022723"/>
    </source>
</evidence>
<dbReference type="InterPro" id="IPR001412">
    <property type="entry name" value="aa-tRNA-synth_I_CS"/>
</dbReference>
<dbReference type="NCBIfam" id="TIGR00399">
    <property type="entry name" value="metG_C_term"/>
    <property type="match status" value="1"/>
</dbReference>
<dbReference type="Gene3D" id="1.10.730.10">
    <property type="entry name" value="Isoleucyl-tRNA Synthetase, Domain 1"/>
    <property type="match status" value="1"/>
</dbReference>
<dbReference type="EMBL" id="UAPV01000001">
    <property type="protein sequence ID" value="SPT70595.1"/>
    <property type="molecule type" value="Genomic_DNA"/>
</dbReference>
<dbReference type="InterPro" id="IPR014729">
    <property type="entry name" value="Rossmann-like_a/b/a_fold"/>
</dbReference>
<dbReference type="Pfam" id="PF09334">
    <property type="entry name" value="tRNA-synt_1g"/>
    <property type="match status" value="1"/>
</dbReference>
<evidence type="ECO:0000256" key="7">
    <source>
        <dbReference type="ARBA" id="ARBA00022598"/>
    </source>
</evidence>
<reference evidence="18 19" key="1">
    <citation type="submission" date="2018-06" db="EMBL/GenBank/DDBJ databases">
        <authorList>
            <consortium name="Pathogen Informatics"/>
            <person name="Doyle S."/>
        </authorList>
    </citation>
    <scope>NUCLEOTIDE SEQUENCE [LARGE SCALE GENOMIC DNA]</scope>
    <source>
        <strain evidence="18 19">NCTC13093</strain>
    </source>
</reference>
<evidence type="ECO:0000256" key="11">
    <source>
        <dbReference type="ARBA" id="ARBA00022840"/>
    </source>
</evidence>
<dbReference type="OrthoDB" id="9810191at2"/>
<evidence type="ECO:0000256" key="3">
    <source>
        <dbReference type="ARBA" id="ARBA00008258"/>
    </source>
</evidence>
<keyword evidence="13 16" id="KW-0648">Protein biosynthesis</keyword>
<keyword evidence="10 16" id="KW-0862">Zinc</keyword>
<dbReference type="GO" id="GO:0005829">
    <property type="term" value="C:cytosol"/>
    <property type="evidence" value="ECO:0007669"/>
    <property type="project" value="TreeGrafter"/>
</dbReference>
<dbReference type="InterPro" id="IPR006194">
    <property type="entry name" value="Gly-tRNA-synth_heterodimer"/>
</dbReference>
<dbReference type="SUPFAM" id="SSF47323">
    <property type="entry name" value="Anticodon-binding domain of a subclass of class I aminoacyl-tRNA synthetases"/>
    <property type="match status" value="1"/>
</dbReference>
<dbReference type="InterPro" id="IPR014758">
    <property type="entry name" value="Met-tRNA_synth"/>
</dbReference>
<dbReference type="EC" id="6.1.1.10" evidence="16"/>
<dbReference type="PROSITE" id="PS50861">
    <property type="entry name" value="AA_TRNA_LIGASE_II_GLYAB"/>
    <property type="match status" value="1"/>
</dbReference>
<comment type="cofactor">
    <cofactor evidence="16">
        <name>Zn(2+)</name>
        <dbReference type="ChEBI" id="CHEBI:29105"/>
    </cofactor>
    <text evidence="16">Binds 1 zinc ion per subunit.</text>
</comment>
<feature type="short sequence motif" description="'HIGH' region" evidence="16">
    <location>
        <begin position="14"/>
        <end position="24"/>
    </location>
</feature>
<dbReference type="GO" id="GO:0000049">
    <property type="term" value="F:tRNA binding"/>
    <property type="evidence" value="ECO:0007669"/>
    <property type="project" value="UniProtKB-UniRule"/>
</dbReference>
<dbReference type="Gene3D" id="2.20.28.20">
    <property type="entry name" value="Methionyl-tRNA synthetase, Zn-domain"/>
    <property type="match status" value="1"/>
</dbReference>
<feature type="binding site" evidence="16">
    <location>
        <position position="158"/>
    </location>
    <ligand>
        <name>Zn(2+)</name>
        <dbReference type="ChEBI" id="CHEBI:29105"/>
    </ligand>
</feature>
<protein>
    <recommendedName>
        <fullName evidence="16">Methionine--tRNA ligase</fullName>
        <ecNumber evidence="16">6.1.1.10</ecNumber>
    </recommendedName>
    <alternativeName>
        <fullName evidence="16">Methionyl-tRNA synthetase</fullName>
        <shortName evidence="16">MetRS</shortName>
    </alternativeName>
</protein>
<keyword evidence="11 16" id="KW-0067">ATP-binding</keyword>
<feature type="binding site" evidence="16">
    <location>
        <position position="161"/>
    </location>
    <ligand>
        <name>Zn(2+)</name>
        <dbReference type="ChEBI" id="CHEBI:29105"/>
    </ligand>
</feature>
<comment type="function">
    <text evidence="1 16">Is required not only for elongation of protein synthesis but also for the initiation of all mRNA translation through initiator tRNA(fMet) aminoacylation.</text>
</comment>
<dbReference type="PROSITE" id="PS00178">
    <property type="entry name" value="AA_TRNA_LIGASE_I"/>
    <property type="match status" value="1"/>
</dbReference>
<dbReference type="Gene3D" id="2.40.50.140">
    <property type="entry name" value="Nucleic acid-binding proteins"/>
    <property type="match status" value="1"/>
</dbReference>
<name>A0A2X0V5Z1_9GAMM</name>
<dbReference type="CDD" id="cd02800">
    <property type="entry name" value="tRNA_bind_EcMetRS_like"/>
    <property type="match status" value="1"/>
</dbReference>
<dbReference type="InterPro" id="IPR012340">
    <property type="entry name" value="NA-bd_OB-fold"/>
</dbReference>
<dbReference type="PRINTS" id="PR01041">
    <property type="entry name" value="TRNASYNTHMET"/>
</dbReference>
<dbReference type="CDD" id="cd07957">
    <property type="entry name" value="Anticodon_Ia_Met"/>
    <property type="match status" value="1"/>
</dbReference>
<dbReference type="SUPFAM" id="SSF57770">
    <property type="entry name" value="Methionyl-tRNA synthetase (MetRS), Zn-domain"/>
    <property type="match status" value="1"/>
</dbReference>
<evidence type="ECO:0000256" key="2">
    <source>
        <dbReference type="ARBA" id="ARBA00004496"/>
    </source>
</evidence>
<evidence type="ECO:0000256" key="16">
    <source>
        <dbReference type="HAMAP-Rule" id="MF_00098"/>
    </source>
</evidence>
<dbReference type="CDD" id="cd00814">
    <property type="entry name" value="MetRS_core"/>
    <property type="match status" value="1"/>
</dbReference>
<gene>
    <name evidence="16 18" type="primary">metG</name>
    <name evidence="18" type="ORF">NCTC13093_02012</name>
</gene>
<keyword evidence="9 16" id="KW-0547">Nucleotide-binding</keyword>
<dbReference type="InterPro" id="IPR009080">
    <property type="entry name" value="tRNAsynth_Ia_anticodon-bd"/>
</dbReference>
<feature type="binding site" evidence="16">
    <location>
        <position position="145"/>
    </location>
    <ligand>
        <name>Zn(2+)</name>
        <dbReference type="ChEBI" id="CHEBI:29105"/>
    </ligand>
</feature>
<dbReference type="InterPro" id="IPR002547">
    <property type="entry name" value="tRNA-bd_dom"/>
</dbReference>
<dbReference type="NCBIfam" id="TIGR00398">
    <property type="entry name" value="metG"/>
    <property type="match status" value="1"/>
</dbReference>
<feature type="binding site" evidence="16">
    <location>
        <position position="148"/>
    </location>
    <ligand>
        <name>Zn(2+)</name>
        <dbReference type="ChEBI" id="CHEBI:29105"/>
    </ligand>
</feature>
<dbReference type="SUPFAM" id="SSF52374">
    <property type="entry name" value="Nucleotidylyl transferase"/>
    <property type="match status" value="1"/>
</dbReference>
<evidence type="ECO:0000256" key="12">
    <source>
        <dbReference type="ARBA" id="ARBA00022884"/>
    </source>
</evidence>
<keyword evidence="6 16" id="KW-0820">tRNA-binding</keyword>
<proteinExistence type="inferred from homology"/>
<evidence type="ECO:0000256" key="4">
    <source>
        <dbReference type="ARBA" id="ARBA00011738"/>
    </source>
</evidence>
<dbReference type="InterPro" id="IPR004495">
    <property type="entry name" value="Met-tRNA-synth_bsu_C"/>
</dbReference>
<evidence type="ECO:0000256" key="1">
    <source>
        <dbReference type="ARBA" id="ARBA00003314"/>
    </source>
</evidence>
<dbReference type="PANTHER" id="PTHR45765">
    <property type="entry name" value="METHIONINE--TRNA LIGASE"/>
    <property type="match status" value="1"/>
</dbReference>
<dbReference type="GO" id="GO:0005524">
    <property type="term" value="F:ATP binding"/>
    <property type="evidence" value="ECO:0007669"/>
    <property type="project" value="UniProtKB-UniRule"/>
</dbReference>
<keyword evidence="14 16" id="KW-0030">Aminoacyl-tRNA synthetase</keyword>
<dbReference type="GO" id="GO:0004820">
    <property type="term" value="F:glycine-tRNA ligase activity"/>
    <property type="evidence" value="ECO:0007669"/>
    <property type="project" value="InterPro"/>
</dbReference>
<dbReference type="InterPro" id="IPR033911">
    <property type="entry name" value="MetRS_core"/>
</dbReference>
<comment type="similarity">
    <text evidence="3 16">Belongs to the class-I aminoacyl-tRNA synthetase family. MetG type 1 subfamily.</text>
</comment>
<evidence type="ECO:0000256" key="5">
    <source>
        <dbReference type="ARBA" id="ARBA00022490"/>
    </source>
</evidence>
<dbReference type="GO" id="GO:0046872">
    <property type="term" value="F:metal ion binding"/>
    <property type="evidence" value="ECO:0007669"/>
    <property type="project" value="UniProtKB-KW"/>
</dbReference>
<keyword evidence="5 16" id="KW-0963">Cytoplasm</keyword>
<dbReference type="HAMAP" id="MF_00098">
    <property type="entry name" value="Met_tRNA_synth_type1"/>
    <property type="match status" value="1"/>
</dbReference>
<dbReference type="SUPFAM" id="SSF50249">
    <property type="entry name" value="Nucleic acid-binding proteins"/>
    <property type="match status" value="1"/>
</dbReference>
<dbReference type="AlphaFoldDB" id="A0A2X0V5Z1"/>
<comment type="subcellular location">
    <subcellularLocation>
        <location evidence="2 16">Cytoplasm</location>
    </subcellularLocation>
</comment>
<comment type="subunit">
    <text evidence="4 16">Homodimer.</text>
</comment>
<dbReference type="InterPro" id="IPR023458">
    <property type="entry name" value="Met-tRNA_ligase_1"/>
</dbReference>
<evidence type="ECO:0000313" key="19">
    <source>
        <dbReference type="Proteomes" id="UP000250086"/>
    </source>
</evidence>
<keyword evidence="12 16" id="KW-0694">RNA-binding</keyword>
<dbReference type="PANTHER" id="PTHR45765:SF1">
    <property type="entry name" value="METHIONINE--TRNA LIGASE, CYTOPLASMIC"/>
    <property type="match status" value="1"/>
</dbReference>
<keyword evidence="19" id="KW-1185">Reference proteome</keyword>
<keyword evidence="7 16" id="KW-0436">Ligase</keyword>
<evidence type="ECO:0000256" key="13">
    <source>
        <dbReference type="ARBA" id="ARBA00022917"/>
    </source>
</evidence>
<dbReference type="Gene3D" id="3.40.50.620">
    <property type="entry name" value="HUPs"/>
    <property type="match status" value="1"/>
</dbReference>
<dbReference type="Proteomes" id="UP000250086">
    <property type="component" value="Unassembled WGS sequence"/>
</dbReference>